<dbReference type="InterPro" id="IPR023296">
    <property type="entry name" value="Glyco_hydro_beta-prop_sf"/>
</dbReference>
<name>A0ABP7LAK3_9MICO</name>
<reference evidence="2" key="1">
    <citation type="journal article" date="2019" name="Int. J. Syst. Evol. Microbiol.">
        <title>The Global Catalogue of Microorganisms (GCM) 10K type strain sequencing project: providing services to taxonomists for standard genome sequencing and annotation.</title>
        <authorList>
            <consortium name="The Broad Institute Genomics Platform"/>
            <consortium name="The Broad Institute Genome Sequencing Center for Infectious Disease"/>
            <person name="Wu L."/>
            <person name="Ma J."/>
        </authorList>
    </citation>
    <scope>NUCLEOTIDE SEQUENCE [LARGE SCALE GENOMIC DNA]</scope>
    <source>
        <strain evidence="2">JCM 17021</strain>
    </source>
</reference>
<evidence type="ECO:0000313" key="2">
    <source>
        <dbReference type="Proteomes" id="UP001501803"/>
    </source>
</evidence>
<gene>
    <name evidence="1" type="ORF">GCM10022381_41890</name>
</gene>
<accession>A0ABP7LAK3</accession>
<proteinExistence type="predicted"/>
<keyword evidence="2" id="KW-1185">Reference proteome</keyword>
<dbReference type="Proteomes" id="UP001501803">
    <property type="component" value="Unassembled WGS sequence"/>
</dbReference>
<sequence length="304" mass="33326">MSLLTLKRYGRAERNAELAGLADSAGLSNVFNPSIAALDGTTHVAFRGESTPGARPFRAFYATSDGNGPSMVADLTEIASNYGIRNVADPKLVVLDARVYVTFNTGFSSREPNHLYLQQLWPRIEAPQECVVDARQIIEKNWAFYLDSKGELGAIYSLTPTVTIALREGELGSGSPLVFARRPATSAEECSALTIGTQLSFSGDGVAWLVAHQKLRVLRRRAYFGRLVRVQFSVNDDVQLDVGGRPLVHSLASTLPRLPRHNRGLLSATYFAGLQYGLEGFDLSYGINDVGYSFAHVRKEDLWP</sequence>
<evidence type="ECO:0000313" key="1">
    <source>
        <dbReference type="EMBL" id="GAA3896021.1"/>
    </source>
</evidence>
<protein>
    <submittedName>
        <fullName evidence="1">Uncharacterized protein</fullName>
    </submittedName>
</protein>
<organism evidence="1 2">
    <name type="scientific">Leifsonia kafniensis</name>
    <dbReference type="NCBI Taxonomy" id="475957"/>
    <lineage>
        <taxon>Bacteria</taxon>
        <taxon>Bacillati</taxon>
        <taxon>Actinomycetota</taxon>
        <taxon>Actinomycetes</taxon>
        <taxon>Micrococcales</taxon>
        <taxon>Microbacteriaceae</taxon>
        <taxon>Leifsonia</taxon>
    </lineage>
</organism>
<dbReference type="RefSeq" id="WP_345069884.1">
    <property type="nucleotide sequence ID" value="NZ_BAABCN010000018.1"/>
</dbReference>
<comment type="caution">
    <text evidence="1">The sequence shown here is derived from an EMBL/GenBank/DDBJ whole genome shotgun (WGS) entry which is preliminary data.</text>
</comment>
<dbReference type="Gene3D" id="2.115.10.20">
    <property type="entry name" value="Glycosyl hydrolase domain, family 43"/>
    <property type="match status" value="1"/>
</dbReference>
<dbReference type="SUPFAM" id="SSF75005">
    <property type="entry name" value="Arabinanase/levansucrase/invertase"/>
    <property type="match status" value="1"/>
</dbReference>
<dbReference type="EMBL" id="BAABCN010000018">
    <property type="protein sequence ID" value="GAA3896021.1"/>
    <property type="molecule type" value="Genomic_DNA"/>
</dbReference>